<name>A0A150JKK7_9EURY</name>
<comment type="caution">
    <text evidence="1">The sequence shown here is derived from an EMBL/GenBank/DDBJ whole genome shotgun (WGS) entry which is preliminary data.</text>
</comment>
<proteinExistence type="predicted"/>
<accession>A0A150JKK7</accession>
<sequence>MNIEIKSIVVDTLNTIQDNQYTEDAKSVIQQSTWKDYGIDLNGFINFLVKSGFELVFIIGEPGTGKSFGMKTLKPKEFIWFNTDHKNSSWQITKEFYEAYGTRTDPKDFMRLPTTYKEITSTITALAKGVDTKEGKIKLSNSPVAFLLGHPEEYRVNEQVKRRLRTLGKLSSKLGLEGKSLYTFYTQVVTNFKGVSEFLLTTQNSGFDTARTPEGLFPPSIKNDFQFILNSIQTRNQNPFS</sequence>
<organism evidence="1">
    <name type="scientific">Candidatus Methanofastidiosum methylothiophilum</name>
    <dbReference type="NCBI Taxonomy" id="1705564"/>
    <lineage>
        <taxon>Archaea</taxon>
        <taxon>Methanobacteriati</taxon>
        <taxon>Methanobacteriota</taxon>
        <taxon>Stenosarchaea group</taxon>
        <taxon>Candidatus Methanofastidiosia</taxon>
        <taxon>Candidatus Methanofastidiosales</taxon>
        <taxon>Candidatus Methanofastidiosaceae</taxon>
        <taxon>Candidatus Methanofastidiosum</taxon>
    </lineage>
</organism>
<evidence type="ECO:0000313" key="1">
    <source>
        <dbReference type="EMBL" id="KYC57736.1"/>
    </source>
</evidence>
<reference evidence="1" key="1">
    <citation type="journal article" date="2016" name="ISME J.">
        <title>Chasing the elusive Euryarchaeota class WSA2: genomes reveal a uniquely fastidious methyl-reducing methanogen.</title>
        <authorList>
            <person name="Nobu M.K."/>
            <person name="Narihiro T."/>
            <person name="Kuroda K."/>
            <person name="Mei R."/>
            <person name="Liu W.T."/>
        </authorList>
    </citation>
    <scope>NUCLEOTIDE SEQUENCE [LARGE SCALE GENOMIC DNA]</scope>
    <source>
        <strain evidence="1">ADurb1213_Bin02801</strain>
    </source>
</reference>
<dbReference type="AlphaFoldDB" id="A0A150JKK7"/>
<protein>
    <submittedName>
        <fullName evidence="1">Uncharacterized protein</fullName>
    </submittedName>
</protein>
<dbReference type="EMBL" id="LNJE01000010">
    <property type="protein sequence ID" value="KYC57736.1"/>
    <property type="molecule type" value="Genomic_DNA"/>
</dbReference>
<gene>
    <name evidence="1" type="ORF">APG09_00981</name>
</gene>